<keyword evidence="1" id="KW-0853">WD repeat</keyword>
<proteinExistence type="predicted"/>
<dbReference type="PANTHER" id="PTHR38052:SF1">
    <property type="entry name" value="ABM DOMAIN-CONTAINING PROTEIN"/>
    <property type="match status" value="1"/>
</dbReference>
<feature type="repeat" description="WD" evidence="1">
    <location>
        <begin position="1077"/>
        <end position="1111"/>
    </location>
</feature>
<dbReference type="OMA" id="SEWTDCC"/>
<name>A0A3E2HI22_SCYLI</name>
<dbReference type="PROSITE" id="PS50082">
    <property type="entry name" value="WD_REPEATS_2"/>
    <property type="match status" value="1"/>
</dbReference>
<dbReference type="SUPFAM" id="SSF50978">
    <property type="entry name" value="WD40 repeat-like"/>
    <property type="match status" value="1"/>
</dbReference>
<feature type="compositionally biased region" description="Basic and acidic residues" evidence="2">
    <location>
        <begin position="353"/>
        <end position="368"/>
    </location>
</feature>
<dbReference type="SUPFAM" id="SSF54909">
    <property type="entry name" value="Dimeric alpha+beta barrel"/>
    <property type="match status" value="1"/>
</dbReference>
<feature type="region of interest" description="Disordered" evidence="2">
    <location>
        <begin position="348"/>
        <end position="453"/>
    </location>
</feature>
<keyword evidence="4" id="KW-1185">Reference proteome</keyword>
<protein>
    <submittedName>
        <fullName evidence="3">Uncharacterized protein</fullName>
    </submittedName>
</protein>
<evidence type="ECO:0000313" key="4">
    <source>
        <dbReference type="Proteomes" id="UP000258309"/>
    </source>
</evidence>
<dbReference type="STRING" id="5539.A0A3E2HI22"/>
<dbReference type="Proteomes" id="UP000258309">
    <property type="component" value="Unassembled WGS sequence"/>
</dbReference>
<feature type="region of interest" description="Disordered" evidence="2">
    <location>
        <begin position="209"/>
        <end position="237"/>
    </location>
</feature>
<accession>A0A3E2HI22</accession>
<dbReference type="InterPro" id="IPR036322">
    <property type="entry name" value="WD40_repeat_dom_sf"/>
</dbReference>
<reference evidence="3 4" key="1">
    <citation type="submission" date="2018-05" db="EMBL/GenBank/DDBJ databases">
        <title>Draft genome sequence of Scytalidium lignicola DSM 105466, a ubiquitous saprotrophic fungus.</title>
        <authorList>
            <person name="Buettner E."/>
            <person name="Gebauer A.M."/>
            <person name="Hofrichter M."/>
            <person name="Liers C."/>
            <person name="Kellner H."/>
        </authorList>
    </citation>
    <scope>NUCLEOTIDE SEQUENCE [LARGE SCALE GENOMIC DNA]</scope>
    <source>
        <strain evidence="3 4">DSM 105466</strain>
    </source>
</reference>
<evidence type="ECO:0000256" key="2">
    <source>
        <dbReference type="SAM" id="MobiDB-lite"/>
    </source>
</evidence>
<feature type="non-terminal residue" evidence="3">
    <location>
        <position position="1360"/>
    </location>
</feature>
<feature type="compositionally biased region" description="Polar residues" evidence="2">
    <location>
        <begin position="413"/>
        <end position="423"/>
    </location>
</feature>
<feature type="non-terminal residue" evidence="3">
    <location>
        <position position="1"/>
    </location>
</feature>
<evidence type="ECO:0000256" key="1">
    <source>
        <dbReference type="PROSITE-ProRule" id="PRU00221"/>
    </source>
</evidence>
<dbReference type="PANTHER" id="PTHR38052">
    <property type="entry name" value="EXPRESSED PROTEIN"/>
    <property type="match status" value="1"/>
</dbReference>
<dbReference type="OrthoDB" id="10248252at2759"/>
<dbReference type="EMBL" id="NCSJ02000050">
    <property type="protein sequence ID" value="RFU32701.1"/>
    <property type="molecule type" value="Genomic_DNA"/>
</dbReference>
<sequence>MVYTLTVHLYANDHPESIPRIKAKLVEAARIYRKDKETLDWLVMQDVHDPRAFTIVERFENEGSQKYHLENPYWKTFDPYVVPLLDKPMDLRRHEELDTSKDVEIIDLTGSDDELDNIPQSRTADNSHLPRSIAPAFKYVPPLIPRVVSLVPPVKRQKIHGEMVPRNATIGSMPNTAIVIEDDEEEEGKATLSRQLNVEIQVSSILESPGNSLASRDRADRFGASNPRVSGRGKIQKPTRRGRAILINQEYHGKMVHALKNQVFVHIQSALASYENALGRPACTEIGTKIAGMLTEEPGFVDDLVGNNWKLSARFEQKVAARAQQYVIEHATEALKDLDDNIRNVCSTNGNTRIEDRGPTVEPKRESVAPKSLSPINELDTSSSQYGRYHLIKEDSSSALNDSDQSEQKSHKYSSSPNTSFSNDLDDEIAKFDTRNGKTRSKQASIVSNHRSRQLRQRRSVVYRFVAPRRKSIKNLNSSVTQKDLKTTVDAPLQRQSLETIHKIQTLSFAGLDAGIERPYIKADDRELIRRGLEAIRSKSTSEILSAKERQLLESTTVHVDLSLEEIDFLCRVLTSELGNKGPECDNSGHRIIYLMQGQAQNIHKLVCAIREALIEPSQDVGSRLLQYRDPASIQAILEDVSEGLVSLQNRILRIAPIQDSSSKSEGPSISSLLRQREVFGNSSIRLSRGQRSFNSTISVCFEDSLIHRSEWTDCCGDISTVTWINQDTFVCGAIAHSDFHNMQYNKPGNLLIGNTCIDTLRSVADHRIVRPVVSSSDNMENSLTSMRHTQDYWLYTSVVSTAHNNISGYTFTASFDETVKVWKVCERDTSMKLQGTWEHDGKVNFVVTSERHSLVATASDVSNNAIRVYHLDANDVSKSAYNTYTGDKAYEQAQELQRRDKWAYYPATIQWGRSDSVTHLLVVGYSPRSVTGNDLDIPDDKKNTGELCIWNARTGERVSLHAARAQNVFEVIWHPTQPVFLAATSPAGPCELETKTQVRMFAQNEVGAFLQIKALDCPAIDINELTIRPMGFVQCYVTASCTDGATYVWDTAQGDQAIHVLRHGEPLETQLHDIPRELSDSGVKFAAWGKSTARFYTGSSDGTVKAWDIQAPKGKTFVRNVVSVSGGISVGSFSKDFSKLVLGDASGKVYLLEVRHGQDLVNTQTRDDNAFPEDIHADLIQFSATGRRPRLIVPHPEPEPPCPAPGMTLGPELSGRQLARTFIEEGQLTLHPDRAIGPIQGPNYHETHLYRKECHQDGDENKPLLPVFQTKQREEIGKNQSKLNIPYLPRVTSSDQKSHEDNVALDLDMSGLSLRCREELKLEGVDLDFEEEYTFEMELMPPSKFFRRIKDHDRNGQRI</sequence>
<dbReference type="Gene3D" id="2.130.10.10">
    <property type="entry name" value="YVTN repeat-like/Quinoprotein amine dehydrogenase"/>
    <property type="match status" value="1"/>
</dbReference>
<dbReference type="SMART" id="SM00320">
    <property type="entry name" value="WD40"/>
    <property type="match status" value="4"/>
</dbReference>
<dbReference type="Gene3D" id="3.30.70.100">
    <property type="match status" value="1"/>
</dbReference>
<dbReference type="InterPro" id="IPR011008">
    <property type="entry name" value="Dimeric_a/b-barrel"/>
</dbReference>
<dbReference type="InterPro" id="IPR001680">
    <property type="entry name" value="WD40_rpt"/>
</dbReference>
<dbReference type="InterPro" id="IPR015943">
    <property type="entry name" value="WD40/YVTN_repeat-like_dom_sf"/>
</dbReference>
<organism evidence="3 4">
    <name type="scientific">Scytalidium lignicola</name>
    <name type="common">Hyphomycete</name>
    <dbReference type="NCBI Taxonomy" id="5539"/>
    <lineage>
        <taxon>Eukaryota</taxon>
        <taxon>Fungi</taxon>
        <taxon>Dikarya</taxon>
        <taxon>Ascomycota</taxon>
        <taxon>Pezizomycotina</taxon>
        <taxon>Leotiomycetes</taxon>
        <taxon>Leotiomycetes incertae sedis</taxon>
        <taxon>Scytalidium</taxon>
    </lineage>
</organism>
<comment type="caution">
    <text evidence="3">The sequence shown here is derived from an EMBL/GenBank/DDBJ whole genome shotgun (WGS) entry which is preliminary data.</text>
</comment>
<gene>
    <name evidence="3" type="ORF">B7463_g3680</name>
</gene>
<evidence type="ECO:0000313" key="3">
    <source>
        <dbReference type="EMBL" id="RFU32701.1"/>
    </source>
</evidence>